<evidence type="ECO:0000313" key="17">
    <source>
        <dbReference type="EMBL" id="PQP79908.1"/>
    </source>
</evidence>
<dbReference type="GO" id="GO:0005524">
    <property type="term" value="F:ATP binding"/>
    <property type="evidence" value="ECO:0007669"/>
    <property type="project" value="UniProtKB-KW"/>
</dbReference>
<accession>A0A2S8NVD9</accession>
<dbReference type="PANTHER" id="PTHR43326">
    <property type="entry name" value="METHIONYL-TRNA SYNTHETASE"/>
    <property type="match status" value="1"/>
</dbReference>
<evidence type="ECO:0000256" key="7">
    <source>
        <dbReference type="ARBA" id="ARBA00022741"/>
    </source>
</evidence>
<keyword evidence="11 13" id="KW-0030">Aminoacyl-tRNA synthetase</keyword>
<sequence length="517" mass="60165">MNEFKKFYITTSILYASALPHIGNIYEIILADVIARFKRLDGYDVFFQTGTDEHGQKIEQNALKQNLSPQTYVQKISAQIKNIFDKVNIQYDNFIQTSEPKHKKTVQLIIDKLLAKGDIYLGVYEGWYSVSEESYIMPKDLIDGKTLNGEVPVWTKESVYFLKLSRYQERLISYLNNENHLVLPTDKKKEMLNLLGTPLPDLSISRTSFKWGIPFNFDNQHIVYVWIDALSNYLSGLDYRPINSSQKQPSSFVRYWPCDLHVIGKDISRFHLIYWPILLMALDLPFPKQFLIHPWILFNNRKMSKSTNNVIYVDDLLKTFSVDAIRYFVLHETPYASDGTLTNELLLERYNTDLVNNLGNLLSRTLGMIANYSHYRLSKPLSMNTNSLTHMIDLPKEALALLPTVRKEMTFFRVGDALEKIMKLVRLCNKYIDLIQPWNLVKSVSEKTTLNTFLYNLIETLRFIGVVLKPFLPYTADMILTQIKAEATSFASLKQFNVTQSKFLYPQEKLFERLEKI</sequence>
<dbReference type="EMBL" id="PUUG01000005">
    <property type="protein sequence ID" value="PQP79908.1"/>
    <property type="molecule type" value="Genomic_DNA"/>
</dbReference>
<keyword evidence="9 13" id="KW-0067">ATP-binding</keyword>
<dbReference type="Gene3D" id="1.10.730.10">
    <property type="entry name" value="Isoleucyl-tRNA Synthetase, Domain 1"/>
    <property type="match status" value="1"/>
</dbReference>
<evidence type="ECO:0000256" key="3">
    <source>
        <dbReference type="ARBA" id="ARBA00012838"/>
    </source>
</evidence>
<dbReference type="CDD" id="cd07957">
    <property type="entry name" value="Anticodon_Ia_Met"/>
    <property type="match status" value="1"/>
</dbReference>
<comment type="caution">
    <text evidence="17">The sequence shown here is derived from an EMBL/GenBank/DDBJ whole genome shotgun (WGS) entry which is preliminary data.</text>
</comment>
<dbReference type="InterPro" id="IPR014758">
    <property type="entry name" value="Met-tRNA_synth"/>
</dbReference>
<evidence type="ECO:0000256" key="13">
    <source>
        <dbReference type="RuleBase" id="RU363039"/>
    </source>
</evidence>
<reference evidence="17 18" key="1">
    <citation type="submission" date="2018-02" db="EMBL/GenBank/DDBJ databases">
        <title>Metagenomics reveals mixed infection of spiroplasma and phytoplasma in chicory.</title>
        <authorList>
            <person name="Polano C."/>
            <person name="Moruzzi S."/>
            <person name="Ermacora P."/>
            <person name="Ferrini F."/>
            <person name="Martini M."/>
            <person name="Firrao G."/>
        </authorList>
    </citation>
    <scope>NUCLEOTIDE SEQUENCE [LARGE SCALE GENOMIC DNA]</scope>
    <source>
        <strain evidence="17 18">ChiP</strain>
    </source>
</reference>
<dbReference type="InterPro" id="IPR015413">
    <property type="entry name" value="Methionyl/Leucyl_tRNA_Synth"/>
</dbReference>
<dbReference type="InterPro" id="IPR032678">
    <property type="entry name" value="tRNA-synt_1_cat_dom"/>
</dbReference>
<evidence type="ECO:0000256" key="12">
    <source>
        <dbReference type="ARBA" id="ARBA00030904"/>
    </source>
</evidence>
<dbReference type="Gene3D" id="2.170.220.10">
    <property type="match status" value="1"/>
</dbReference>
<feature type="domain" description="Methionyl/Valyl/Leucyl/Isoleucyl-tRNA synthetase anticodon-binding" evidence="15">
    <location>
        <begin position="404"/>
        <end position="513"/>
    </location>
</feature>
<dbReference type="InterPro" id="IPR041872">
    <property type="entry name" value="Anticodon_Met"/>
</dbReference>
<keyword evidence="8" id="KW-0862">Zinc</keyword>
<dbReference type="NCBIfam" id="TIGR00398">
    <property type="entry name" value="metG"/>
    <property type="match status" value="1"/>
</dbReference>
<dbReference type="GO" id="GO:0046872">
    <property type="term" value="F:metal ion binding"/>
    <property type="evidence" value="ECO:0007669"/>
    <property type="project" value="UniProtKB-KW"/>
</dbReference>
<dbReference type="Gene3D" id="3.40.50.620">
    <property type="entry name" value="HUPs"/>
    <property type="match status" value="1"/>
</dbReference>
<keyword evidence="6" id="KW-0479">Metal-binding</keyword>
<dbReference type="InterPro" id="IPR013155">
    <property type="entry name" value="M/V/L/I-tRNA-synth_anticd-bd"/>
</dbReference>
<dbReference type="InterPro" id="IPR009080">
    <property type="entry name" value="tRNAsynth_Ia_anticodon-bd"/>
</dbReference>
<evidence type="ECO:0000256" key="1">
    <source>
        <dbReference type="ARBA" id="ARBA00001947"/>
    </source>
</evidence>
<dbReference type="GO" id="GO:0006431">
    <property type="term" value="P:methionyl-tRNA aminoacylation"/>
    <property type="evidence" value="ECO:0007669"/>
    <property type="project" value="InterPro"/>
</dbReference>
<dbReference type="InterPro" id="IPR023457">
    <property type="entry name" value="Met-tRNA_synth_2"/>
</dbReference>
<dbReference type="InterPro" id="IPR033911">
    <property type="entry name" value="MetRS_core"/>
</dbReference>
<comment type="similarity">
    <text evidence="13">Belongs to the class-I aminoacyl-tRNA synthetase family.</text>
</comment>
<evidence type="ECO:0000256" key="9">
    <source>
        <dbReference type="ARBA" id="ARBA00022840"/>
    </source>
</evidence>
<keyword evidence="5 13" id="KW-0436">Ligase</keyword>
<dbReference type="Proteomes" id="UP000238672">
    <property type="component" value="Unassembled WGS sequence"/>
</dbReference>
<evidence type="ECO:0000256" key="6">
    <source>
        <dbReference type="ARBA" id="ARBA00022723"/>
    </source>
</evidence>
<keyword evidence="18" id="KW-1185">Reference proteome</keyword>
<comment type="function">
    <text evidence="2">Is required not only for elongation of protein synthesis but also for the initiation of all mRNA translation through initiator tRNA(fMet) aminoacylation.</text>
</comment>
<dbReference type="AlphaFoldDB" id="A0A2S8NVD9"/>
<evidence type="ECO:0000256" key="5">
    <source>
        <dbReference type="ARBA" id="ARBA00022598"/>
    </source>
</evidence>
<evidence type="ECO:0000259" key="16">
    <source>
        <dbReference type="Pfam" id="PF09334"/>
    </source>
</evidence>
<evidence type="ECO:0000313" key="18">
    <source>
        <dbReference type="Proteomes" id="UP000238672"/>
    </source>
</evidence>
<evidence type="ECO:0000256" key="10">
    <source>
        <dbReference type="ARBA" id="ARBA00022917"/>
    </source>
</evidence>
<dbReference type="Pfam" id="PF01406">
    <property type="entry name" value="tRNA-synt_1e"/>
    <property type="match status" value="1"/>
</dbReference>
<proteinExistence type="inferred from homology"/>
<evidence type="ECO:0000256" key="8">
    <source>
        <dbReference type="ARBA" id="ARBA00022833"/>
    </source>
</evidence>
<gene>
    <name evidence="17" type="ORF">C6B37_00395</name>
</gene>
<dbReference type="GO" id="GO:0004825">
    <property type="term" value="F:methionine-tRNA ligase activity"/>
    <property type="evidence" value="ECO:0007669"/>
    <property type="project" value="UniProtKB-EC"/>
</dbReference>
<dbReference type="Pfam" id="PF08264">
    <property type="entry name" value="Anticodon_1"/>
    <property type="match status" value="1"/>
</dbReference>
<dbReference type="SUPFAM" id="SSF52374">
    <property type="entry name" value="Nucleotidylyl transferase"/>
    <property type="match status" value="1"/>
</dbReference>
<name>A0A2S8NVD9_9MOLU</name>
<protein>
    <recommendedName>
        <fullName evidence="4">Methionine--tRNA ligase</fullName>
        <ecNumber evidence="3">6.1.1.10</ecNumber>
    </recommendedName>
    <alternativeName>
        <fullName evidence="12">Methionyl-tRNA synthetase</fullName>
    </alternativeName>
</protein>
<evidence type="ECO:0000256" key="11">
    <source>
        <dbReference type="ARBA" id="ARBA00023146"/>
    </source>
</evidence>
<feature type="domain" description="Methionyl/Leucyl tRNA synthetase" evidence="16">
    <location>
        <begin position="137"/>
        <end position="366"/>
    </location>
</feature>
<dbReference type="Pfam" id="PF09334">
    <property type="entry name" value="tRNA-synt_1g"/>
    <property type="match status" value="1"/>
</dbReference>
<keyword evidence="7 13" id="KW-0547">Nucleotide-binding</keyword>
<evidence type="ECO:0000256" key="4">
    <source>
        <dbReference type="ARBA" id="ARBA00018753"/>
    </source>
</evidence>
<comment type="cofactor">
    <cofactor evidence="1">
        <name>Zn(2+)</name>
        <dbReference type="ChEBI" id="CHEBI:29105"/>
    </cofactor>
</comment>
<dbReference type="SUPFAM" id="SSF47323">
    <property type="entry name" value="Anticodon-binding domain of a subclass of class I aminoacyl-tRNA synthetases"/>
    <property type="match status" value="1"/>
</dbReference>
<dbReference type="InterPro" id="IPR014729">
    <property type="entry name" value="Rossmann-like_a/b/a_fold"/>
</dbReference>
<dbReference type="CDD" id="cd00814">
    <property type="entry name" value="MetRS_core"/>
    <property type="match status" value="1"/>
</dbReference>
<evidence type="ECO:0000256" key="2">
    <source>
        <dbReference type="ARBA" id="ARBA00003314"/>
    </source>
</evidence>
<evidence type="ECO:0000259" key="14">
    <source>
        <dbReference type="Pfam" id="PF01406"/>
    </source>
</evidence>
<dbReference type="PANTHER" id="PTHR43326:SF1">
    <property type="entry name" value="METHIONINE--TRNA LIGASE, MITOCHONDRIAL"/>
    <property type="match status" value="1"/>
</dbReference>
<dbReference type="PRINTS" id="PR01041">
    <property type="entry name" value="TRNASYNTHMET"/>
</dbReference>
<feature type="domain" description="tRNA synthetases class I catalytic" evidence="14">
    <location>
        <begin position="19"/>
        <end position="122"/>
    </location>
</feature>
<keyword evidence="10 13" id="KW-0648">Protein biosynthesis</keyword>
<evidence type="ECO:0000259" key="15">
    <source>
        <dbReference type="Pfam" id="PF08264"/>
    </source>
</evidence>
<organism evidence="17 18">
    <name type="scientific">Candidatus Phytoplasma phoenicium</name>
    <dbReference type="NCBI Taxonomy" id="198422"/>
    <lineage>
        <taxon>Bacteria</taxon>
        <taxon>Bacillati</taxon>
        <taxon>Mycoplasmatota</taxon>
        <taxon>Mollicutes</taxon>
        <taxon>Acholeplasmatales</taxon>
        <taxon>Acholeplasmataceae</taxon>
        <taxon>Candidatus Phytoplasma</taxon>
        <taxon>16SrIX (Pigeon pea witches'-broom group)</taxon>
    </lineage>
</organism>
<dbReference type="EC" id="6.1.1.10" evidence="3"/>